<feature type="transmembrane region" description="Helical" evidence="6">
    <location>
        <begin position="6"/>
        <end position="24"/>
    </location>
</feature>
<keyword evidence="5 6" id="KW-0472">Membrane</keyword>
<keyword evidence="9" id="KW-1185">Reference proteome</keyword>
<dbReference type="STRING" id="48256.CLHUN_00910"/>
<feature type="domain" description="Type II secretion system protein GspF" evidence="7">
    <location>
        <begin position="154"/>
        <end position="288"/>
    </location>
</feature>
<keyword evidence="3 6" id="KW-0812">Transmembrane</keyword>
<dbReference type="EMBL" id="MZGX01000001">
    <property type="protein sequence ID" value="OPX46275.1"/>
    <property type="molecule type" value="Genomic_DNA"/>
</dbReference>
<reference evidence="8 9" key="1">
    <citation type="submission" date="2017-03" db="EMBL/GenBank/DDBJ databases">
        <title>Genome sequence of Clostridium hungatei DSM 14427.</title>
        <authorList>
            <person name="Poehlein A."/>
            <person name="Daniel R."/>
        </authorList>
    </citation>
    <scope>NUCLEOTIDE SEQUENCE [LARGE SCALE GENOMIC DNA]</scope>
    <source>
        <strain evidence="8 9">DSM 14427</strain>
    </source>
</reference>
<dbReference type="GO" id="GO:0005886">
    <property type="term" value="C:plasma membrane"/>
    <property type="evidence" value="ECO:0007669"/>
    <property type="project" value="UniProtKB-SubCell"/>
</dbReference>
<evidence type="ECO:0000256" key="3">
    <source>
        <dbReference type="ARBA" id="ARBA00022692"/>
    </source>
</evidence>
<evidence type="ECO:0000313" key="8">
    <source>
        <dbReference type="EMBL" id="OPX46275.1"/>
    </source>
</evidence>
<evidence type="ECO:0000256" key="2">
    <source>
        <dbReference type="ARBA" id="ARBA00022475"/>
    </source>
</evidence>
<dbReference type="Proteomes" id="UP000191554">
    <property type="component" value="Unassembled WGS sequence"/>
</dbReference>
<comment type="subcellular location">
    <subcellularLocation>
        <location evidence="1">Cell membrane</location>
        <topology evidence="1">Multi-pass membrane protein</topology>
    </subcellularLocation>
</comment>
<gene>
    <name evidence="8" type="ORF">CLHUN_00910</name>
</gene>
<evidence type="ECO:0000259" key="7">
    <source>
        <dbReference type="Pfam" id="PF00482"/>
    </source>
</evidence>
<feature type="transmembrane region" description="Helical" evidence="6">
    <location>
        <begin position="94"/>
        <end position="111"/>
    </location>
</feature>
<evidence type="ECO:0000256" key="1">
    <source>
        <dbReference type="ARBA" id="ARBA00004651"/>
    </source>
</evidence>
<protein>
    <submittedName>
        <fullName evidence="8">Bacterial type II secretion system protein F domain protein</fullName>
    </submittedName>
</protein>
<evidence type="ECO:0000256" key="5">
    <source>
        <dbReference type="ARBA" id="ARBA00023136"/>
    </source>
</evidence>
<dbReference type="PANTHER" id="PTHR35007">
    <property type="entry name" value="INTEGRAL MEMBRANE PROTEIN-RELATED"/>
    <property type="match status" value="1"/>
</dbReference>
<dbReference type="InterPro" id="IPR018076">
    <property type="entry name" value="T2SS_GspF_dom"/>
</dbReference>
<evidence type="ECO:0000256" key="4">
    <source>
        <dbReference type="ARBA" id="ARBA00022989"/>
    </source>
</evidence>
<dbReference type="AlphaFoldDB" id="A0A1V4SS52"/>
<dbReference type="RefSeq" id="WP_080062598.1">
    <property type="nucleotide sequence ID" value="NZ_MZGX01000001.1"/>
</dbReference>
<sequence length="300" mass="34524">MLVINIFLIAAILCMVLYFAIVIIRNRAKYIAYIEALDSSEPFKNFLIFGLFVLDKYNYSFNTSYDRRILNYATEIYGQEYSSFYARVAYSKKIVLIMLFMVIELITSLASGYDPAYMCYVPAVSVLLWFLEDARLKNRVKKRRLGMQLEFPDFINKLTLLLNAGMTMFKSWEKIALDRTALENSESAFYMEVSATVADIKAGMNENEAYSLFAKRIRTPEISRLMSTILQNTKRGGNDLVLSLRLQAHECWEMRKNIIRRLGEEAATKLLLPMMLMFFAILIIVVTPAFLSMQGIASGF</sequence>
<keyword evidence="4 6" id="KW-1133">Transmembrane helix</keyword>
<organism evidence="8 9">
    <name type="scientific">Ruminiclostridium hungatei</name>
    <name type="common">Clostridium hungatei</name>
    <dbReference type="NCBI Taxonomy" id="48256"/>
    <lineage>
        <taxon>Bacteria</taxon>
        <taxon>Bacillati</taxon>
        <taxon>Bacillota</taxon>
        <taxon>Clostridia</taxon>
        <taxon>Eubacteriales</taxon>
        <taxon>Oscillospiraceae</taxon>
        <taxon>Ruminiclostridium</taxon>
    </lineage>
</organism>
<dbReference type="OrthoDB" id="9793966at2"/>
<name>A0A1V4SS52_RUMHU</name>
<dbReference type="Pfam" id="PF00482">
    <property type="entry name" value="T2SSF"/>
    <property type="match status" value="1"/>
</dbReference>
<feature type="transmembrane region" description="Helical" evidence="6">
    <location>
        <begin position="270"/>
        <end position="291"/>
    </location>
</feature>
<proteinExistence type="predicted"/>
<comment type="caution">
    <text evidence="8">The sequence shown here is derived from an EMBL/GenBank/DDBJ whole genome shotgun (WGS) entry which is preliminary data.</text>
</comment>
<keyword evidence="2" id="KW-1003">Cell membrane</keyword>
<evidence type="ECO:0000313" key="9">
    <source>
        <dbReference type="Proteomes" id="UP000191554"/>
    </source>
</evidence>
<accession>A0A1V4SS52</accession>
<evidence type="ECO:0000256" key="6">
    <source>
        <dbReference type="SAM" id="Phobius"/>
    </source>
</evidence>
<dbReference type="PANTHER" id="PTHR35007:SF2">
    <property type="entry name" value="PILUS ASSEMBLE PROTEIN"/>
    <property type="match status" value="1"/>
</dbReference>